<dbReference type="AlphaFoldDB" id="A0A841B589"/>
<sequence>MFGDPEGDSVALRGEEEQLGDGTLAARIRNALASYRPLVGVDGVEMRFHNTTLYNSIFRFDDEMIINTHVYGFQGAHAPSLHLRRLSAGDLFETYSESFESVWNLAKPATF</sequence>
<gene>
    <name evidence="1" type="ORF">HDA45_004564</name>
</gene>
<comment type="caution">
    <text evidence="1">The sequence shown here is derived from an EMBL/GenBank/DDBJ whole genome shotgun (WGS) entry which is preliminary data.</text>
</comment>
<accession>A0A841B589</accession>
<dbReference type="EMBL" id="JACHMX010000001">
    <property type="protein sequence ID" value="MBB5854477.1"/>
    <property type="molecule type" value="Genomic_DNA"/>
</dbReference>
<proteinExistence type="predicted"/>
<keyword evidence="2" id="KW-1185">Reference proteome</keyword>
<protein>
    <submittedName>
        <fullName evidence="1">Uncharacterized protein</fullName>
    </submittedName>
</protein>
<organism evidence="1 2">
    <name type="scientific">Amycolatopsis umgeniensis</name>
    <dbReference type="NCBI Taxonomy" id="336628"/>
    <lineage>
        <taxon>Bacteria</taxon>
        <taxon>Bacillati</taxon>
        <taxon>Actinomycetota</taxon>
        <taxon>Actinomycetes</taxon>
        <taxon>Pseudonocardiales</taxon>
        <taxon>Pseudonocardiaceae</taxon>
        <taxon>Amycolatopsis</taxon>
    </lineage>
</organism>
<evidence type="ECO:0000313" key="2">
    <source>
        <dbReference type="Proteomes" id="UP000580861"/>
    </source>
</evidence>
<dbReference type="Proteomes" id="UP000580861">
    <property type="component" value="Unassembled WGS sequence"/>
</dbReference>
<reference evidence="1 2" key="1">
    <citation type="submission" date="2020-08" db="EMBL/GenBank/DDBJ databases">
        <title>Sequencing the genomes of 1000 actinobacteria strains.</title>
        <authorList>
            <person name="Klenk H.-P."/>
        </authorList>
    </citation>
    <scope>NUCLEOTIDE SEQUENCE [LARGE SCALE GENOMIC DNA]</scope>
    <source>
        <strain evidence="1 2">DSM 45272</strain>
    </source>
</reference>
<evidence type="ECO:0000313" key="1">
    <source>
        <dbReference type="EMBL" id="MBB5854477.1"/>
    </source>
</evidence>
<name>A0A841B589_9PSEU</name>